<dbReference type="AlphaFoldDB" id="A0A443L754"/>
<dbReference type="GO" id="GO:0043448">
    <property type="term" value="P:alkane catabolic process"/>
    <property type="evidence" value="ECO:0007669"/>
    <property type="project" value="TreeGrafter"/>
</dbReference>
<dbReference type="PIRSF" id="PIRSF029720">
    <property type="entry name" value="UCP029720"/>
    <property type="match status" value="1"/>
</dbReference>
<comment type="caution">
    <text evidence="2">The sequence shown here is derived from an EMBL/GenBank/DDBJ whole genome shotgun (WGS) entry which is preliminary data.</text>
</comment>
<dbReference type="Pfam" id="PF03640">
    <property type="entry name" value="Lipoprotein_15"/>
    <property type="match status" value="2"/>
</dbReference>
<dbReference type="PANTHER" id="PTHR39335:SF1">
    <property type="entry name" value="BLL4220 PROTEIN"/>
    <property type="match status" value="1"/>
</dbReference>
<feature type="signal peptide" evidence="1">
    <location>
        <begin position="1"/>
        <end position="23"/>
    </location>
</feature>
<dbReference type="InterPro" id="IPR014558">
    <property type="entry name" value="UCP029720"/>
</dbReference>
<name>A0A443L754_9RHOB</name>
<dbReference type="PANTHER" id="PTHR39335">
    <property type="entry name" value="BLL4220 PROTEIN"/>
    <property type="match status" value="1"/>
</dbReference>
<dbReference type="OrthoDB" id="9800666at2"/>
<proteinExistence type="predicted"/>
<evidence type="ECO:0000313" key="3">
    <source>
        <dbReference type="Proteomes" id="UP000286594"/>
    </source>
</evidence>
<reference evidence="2 3" key="1">
    <citation type="submission" date="2019-01" db="EMBL/GenBank/DDBJ databases">
        <title>Sinorhodobacter populi sp. nov. isolated from the symptomatic bark tissue of Populus euramericana canker.</title>
        <authorList>
            <person name="Xu G."/>
        </authorList>
    </citation>
    <scope>NUCLEOTIDE SEQUENCE [LARGE SCALE GENOMIC DNA]</scope>
    <source>
        <strain evidence="2 3">CCTCC AB2012026</strain>
    </source>
</reference>
<sequence length="128" mass="13518">MTRKSIAIPLALAAVLAAAAAHAEVPIGQQNSAKGKVLSDTRGMTLYTFDNDQGGIPSCYAGCARNWPPLLAATGAMAEGDFGLARRSDGAAQWTYHGRPLYTWINDHKAGDITGDGIKGLWHIAQPK</sequence>
<dbReference type="Proteomes" id="UP000286594">
    <property type="component" value="Unassembled WGS sequence"/>
</dbReference>
<dbReference type="EMBL" id="SAVB01000028">
    <property type="protein sequence ID" value="RWR44788.1"/>
    <property type="molecule type" value="Genomic_DNA"/>
</dbReference>
<evidence type="ECO:0000313" key="2">
    <source>
        <dbReference type="EMBL" id="RWR44788.1"/>
    </source>
</evidence>
<dbReference type="InterPro" id="IPR005297">
    <property type="entry name" value="Lipoprotein_repeat"/>
</dbReference>
<accession>A0A443L754</accession>
<evidence type="ECO:0000256" key="1">
    <source>
        <dbReference type="SAM" id="SignalP"/>
    </source>
</evidence>
<keyword evidence="1" id="KW-0732">Signal</keyword>
<protein>
    <recommendedName>
        <fullName evidence="4">ATP-binding protein</fullName>
    </recommendedName>
</protein>
<keyword evidence="3" id="KW-1185">Reference proteome</keyword>
<evidence type="ECO:0008006" key="4">
    <source>
        <dbReference type="Google" id="ProtNLM"/>
    </source>
</evidence>
<feature type="chain" id="PRO_5018986921" description="ATP-binding protein" evidence="1">
    <location>
        <begin position="24"/>
        <end position="128"/>
    </location>
</feature>
<gene>
    <name evidence="2" type="ORF">EOW65_17880</name>
</gene>
<organism evidence="2 3">
    <name type="scientific">Paenirhodobacter ferrireducens</name>
    <dbReference type="NCBI Taxonomy" id="1215032"/>
    <lineage>
        <taxon>Bacteria</taxon>
        <taxon>Pseudomonadati</taxon>
        <taxon>Pseudomonadota</taxon>
        <taxon>Alphaproteobacteria</taxon>
        <taxon>Rhodobacterales</taxon>
        <taxon>Rhodobacter group</taxon>
        <taxon>Paenirhodobacter</taxon>
    </lineage>
</organism>